<dbReference type="InterPro" id="IPR018321">
    <property type="entry name" value="Glucosamine6P_isomerase_CS"/>
</dbReference>
<dbReference type="STRING" id="461836.A0A0L0DCX5"/>
<dbReference type="EMBL" id="GL349460">
    <property type="protein sequence ID" value="KNC50187.1"/>
    <property type="molecule type" value="Genomic_DNA"/>
</dbReference>
<dbReference type="eggNOG" id="KOG3148">
    <property type="taxonomic scope" value="Eukaryota"/>
</dbReference>
<dbReference type="GO" id="GO:0006044">
    <property type="term" value="P:N-acetylglucosamine metabolic process"/>
    <property type="evidence" value="ECO:0007669"/>
    <property type="project" value="InterPro"/>
</dbReference>
<dbReference type="SUPFAM" id="SSF102588">
    <property type="entry name" value="LmbE-like"/>
    <property type="match status" value="1"/>
</dbReference>
<dbReference type="PROSITE" id="PS01161">
    <property type="entry name" value="GLC_GALNAC_ISOMERASE"/>
    <property type="match status" value="1"/>
</dbReference>
<evidence type="ECO:0000313" key="2">
    <source>
        <dbReference type="EMBL" id="KNC50187.1"/>
    </source>
</evidence>
<evidence type="ECO:0000256" key="1">
    <source>
        <dbReference type="SAM" id="MobiDB-lite"/>
    </source>
</evidence>
<sequence length="867" mass="96376">MSTASPTSAFLQTPPKTSLLSNGHDDSSETEATPSPGTSALNRRPSEILAHGSEVEKMAMAKSGYPGFFDDERVPTIVVDNFPDLGKVTALRFIEWAQANPGGVVSLPTGKTPEYFIKWVTRILNGWGEPAVVEVLSEYGLEYGPEAKPDIGSLIFVQIDEFFPINPRQSNSFYSYVDLLYLRGMGFDPEKALLIDGSTICDMSVFDATEGVDLSLRFRAPCNEQERRQRDEIIKVDEWCNAHEARIRALGGIGFFLGGIGPDGHIAFNCSGADHFSTTRLSPINYETQAAAAGDLGGIEVSSKRLVITIGLGTITYNPECVAIIIAAGESKSSIVAKSLTQAATVALPATVLHSLDSARFYITEGAAKQLAKRELYRLASAETITMENVVEVLVDLCVSVHKELVQLTPSDVAASPRAALVLTRFAQQKDMSVDALLPRVAQQVFDLLVSRIEAGCRTYDSTRFLHTEPHHDDVMLGYMAGVMRQTSNPTNSHKFACMTSGFNSVTNKFMVEQLGIAERFIHTKEFAKLAAERSYFDPASEDGRNRDVWQYLDGVAAKSEPMKEQGIARRLIRNLIEIYSDTPDVASLSTRISVLLNYFSTQYDGQRNTPDVQMLKGKCREWEADCVWAWLGWETRDVFHARLQFYTANLFDEEPEVTRDVLPILDYLKEYEPDVVTMALDPENAQDTHYKVLQALTTALRLYKEARPAAQVSCIGYRNVWYRFHPSFSNMYIPVTLMDFAILESSFLNSYGSQRDASFPSYEHDGPFSDLTQQIQQDQYFILKTCLGRDWFQKHPEPLIRATRGFVFLKEMSLDEFYAQSRALKSATEKGPAAASASGAIVGDDAEALTPRKASSHNSLDLSHRL</sequence>
<proteinExistence type="predicted"/>
<dbReference type="InterPro" id="IPR037171">
    <property type="entry name" value="NagB/RpiA_transferase-like"/>
</dbReference>
<reference evidence="2 3" key="1">
    <citation type="submission" date="2010-05" db="EMBL/GenBank/DDBJ databases">
        <title>The Genome Sequence of Thecamonas trahens ATCC 50062.</title>
        <authorList>
            <consortium name="The Broad Institute Genome Sequencing Platform"/>
            <person name="Russ C."/>
            <person name="Cuomo C."/>
            <person name="Shea T."/>
            <person name="Young S.K."/>
            <person name="Zeng Q."/>
            <person name="Koehrsen M."/>
            <person name="Haas B."/>
            <person name="Borodovsky M."/>
            <person name="Guigo R."/>
            <person name="Alvarado L."/>
            <person name="Berlin A."/>
            <person name="Bochicchio J."/>
            <person name="Borenstein D."/>
            <person name="Chapman S."/>
            <person name="Chen Z."/>
            <person name="Freedman E."/>
            <person name="Gellesch M."/>
            <person name="Goldberg J."/>
            <person name="Griggs A."/>
            <person name="Gujja S."/>
            <person name="Heilman E."/>
            <person name="Heiman D."/>
            <person name="Hepburn T."/>
            <person name="Howarth C."/>
            <person name="Jen D."/>
            <person name="Larson L."/>
            <person name="Mehta T."/>
            <person name="Park D."/>
            <person name="Pearson M."/>
            <person name="Roberts A."/>
            <person name="Saif S."/>
            <person name="Shenoy N."/>
            <person name="Sisk P."/>
            <person name="Stolte C."/>
            <person name="Sykes S."/>
            <person name="Thomson T."/>
            <person name="Walk T."/>
            <person name="White J."/>
            <person name="Yandava C."/>
            <person name="Burger G."/>
            <person name="Gray M.W."/>
            <person name="Holland P.W.H."/>
            <person name="King N."/>
            <person name="Lang F.B.F."/>
            <person name="Roger A.J."/>
            <person name="Ruiz-Trillo I."/>
            <person name="Lander E."/>
            <person name="Nusbaum C."/>
        </authorList>
    </citation>
    <scope>NUCLEOTIDE SEQUENCE [LARGE SCALE GENOMIC DNA]</scope>
    <source>
        <strain evidence="2 3">ATCC 50062</strain>
    </source>
</reference>
<dbReference type="Gene3D" id="3.40.50.10320">
    <property type="entry name" value="LmbE-like"/>
    <property type="match status" value="1"/>
</dbReference>
<accession>A0A0L0DCX5</accession>
<dbReference type="OrthoDB" id="7663298at2759"/>
<dbReference type="AlphaFoldDB" id="A0A0L0DCX5"/>
<dbReference type="OMA" id="QIDEFYP"/>
<keyword evidence="3" id="KW-1185">Reference proteome</keyword>
<feature type="compositionally biased region" description="Polar residues" evidence="1">
    <location>
        <begin position="1"/>
        <end position="21"/>
    </location>
</feature>
<gene>
    <name evidence="2" type="ORF">AMSG_06331</name>
</gene>
<dbReference type="Gene3D" id="3.40.50.1360">
    <property type="match status" value="1"/>
</dbReference>
<organism evidence="2 3">
    <name type="scientific">Thecamonas trahens ATCC 50062</name>
    <dbReference type="NCBI Taxonomy" id="461836"/>
    <lineage>
        <taxon>Eukaryota</taxon>
        <taxon>Apusozoa</taxon>
        <taxon>Apusomonadida</taxon>
        <taxon>Apusomonadidae</taxon>
        <taxon>Thecamonas</taxon>
    </lineage>
</organism>
<protein>
    <submittedName>
        <fullName evidence="2">Glucosamine-6-phosphate deaminase</fullName>
    </submittedName>
</protein>
<dbReference type="PANTHER" id="PTHR42892:SF1">
    <property type="entry name" value="GLUCOSAMINE-6-PHOSPHATE ISOMERASE"/>
    <property type="match status" value="1"/>
</dbReference>
<dbReference type="SUPFAM" id="SSF100950">
    <property type="entry name" value="NagB/RpiA/CoA transferase-like"/>
    <property type="match status" value="1"/>
</dbReference>
<name>A0A0L0DCX5_THETB</name>
<dbReference type="RefSeq" id="XP_013757024.1">
    <property type="nucleotide sequence ID" value="XM_013901570.1"/>
</dbReference>
<evidence type="ECO:0000313" key="3">
    <source>
        <dbReference type="Proteomes" id="UP000054408"/>
    </source>
</evidence>
<dbReference type="GO" id="GO:0004342">
    <property type="term" value="F:glucosamine-6-phosphate deaminase activity"/>
    <property type="evidence" value="ECO:0007669"/>
    <property type="project" value="InterPro"/>
</dbReference>
<dbReference type="InterPro" id="IPR024078">
    <property type="entry name" value="LmbE-like_dom_sf"/>
</dbReference>
<dbReference type="Proteomes" id="UP000054408">
    <property type="component" value="Unassembled WGS sequence"/>
</dbReference>
<feature type="region of interest" description="Disordered" evidence="1">
    <location>
        <begin position="1"/>
        <end position="44"/>
    </location>
</feature>
<dbReference type="GeneID" id="25565513"/>
<feature type="compositionally biased region" description="Polar residues" evidence="1">
    <location>
        <begin position="30"/>
        <end position="41"/>
    </location>
</feature>
<dbReference type="InterPro" id="IPR052960">
    <property type="entry name" value="GlcN6P_deaminase-like"/>
</dbReference>
<dbReference type="PANTHER" id="PTHR42892">
    <property type="entry name" value="GLUCOSAMINE-6-PHOSPHATE DEAMINASE-LIKE PROTEIN BT_0258-RELATED"/>
    <property type="match status" value="1"/>
</dbReference>